<dbReference type="OrthoDB" id="70376at2759"/>
<keyword evidence="4" id="KW-0804">Transcription</keyword>
<organism evidence="7 8">
    <name type="scientific">Sistotremastrum niveocremeum HHB9708</name>
    <dbReference type="NCBI Taxonomy" id="1314777"/>
    <lineage>
        <taxon>Eukaryota</taxon>
        <taxon>Fungi</taxon>
        <taxon>Dikarya</taxon>
        <taxon>Basidiomycota</taxon>
        <taxon>Agaricomycotina</taxon>
        <taxon>Agaricomycetes</taxon>
        <taxon>Sistotremastrales</taxon>
        <taxon>Sistotremastraceae</taxon>
        <taxon>Sertulicium</taxon>
        <taxon>Sertulicium niveocremeum</taxon>
    </lineage>
</organism>
<feature type="region of interest" description="Disordered" evidence="6">
    <location>
        <begin position="1"/>
        <end position="36"/>
    </location>
</feature>
<proteinExistence type="predicted"/>
<protein>
    <submittedName>
        <fullName evidence="7">Uncharacterized protein</fullName>
    </submittedName>
</protein>
<comment type="subcellular location">
    <subcellularLocation>
        <location evidence="1">Nucleus</location>
    </subcellularLocation>
</comment>
<evidence type="ECO:0000256" key="1">
    <source>
        <dbReference type="ARBA" id="ARBA00004123"/>
    </source>
</evidence>
<feature type="region of interest" description="Disordered" evidence="6">
    <location>
        <begin position="143"/>
        <end position="204"/>
    </location>
</feature>
<evidence type="ECO:0000256" key="3">
    <source>
        <dbReference type="ARBA" id="ARBA00023015"/>
    </source>
</evidence>
<dbReference type="SMART" id="SM01401">
    <property type="entry name" value="Sds3"/>
    <property type="match status" value="1"/>
</dbReference>
<keyword evidence="3" id="KW-0805">Transcription regulation</keyword>
<feature type="compositionally biased region" description="Low complexity" evidence="6">
    <location>
        <begin position="177"/>
        <end position="190"/>
    </location>
</feature>
<dbReference type="Proteomes" id="UP000076722">
    <property type="component" value="Unassembled WGS sequence"/>
</dbReference>
<name>A0A164VSJ2_9AGAM</name>
<gene>
    <name evidence="7" type="ORF">SISNIDRAFT_484650</name>
</gene>
<evidence type="ECO:0000256" key="6">
    <source>
        <dbReference type="SAM" id="MobiDB-lite"/>
    </source>
</evidence>
<accession>A0A164VSJ2</accession>
<dbReference type="EMBL" id="KV419404">
    <property type="protein sequence ID" value="KZS94427.1"/>
    <property type="molecule type" value="Genomic_DNA"/>
</dbReference>
<feature type="compositionally biased region" description="Basic and acidic residues" evidence="6">
    <location>
        <begin position="143"/>
        <end position="153"/>
    </location>
</feature>
<evidence type="ECO:0000313" key="7">
    <source>
        <dbReference type="EMBL" id="KZS94427.1"/>
    </source>
</evidence>
<dbReference type="GO" id="GO:0005654">
    <property type="term" value="C:nucleoplasm"/>
    <property type="evidence" value="ECO:0007669"/>
    <property type="project" value="UniProtKB-ARBA"/>
</dbReference>
<evidence type="ECO:0000256" key="2">
    <source>
        <dbReference type="ARBA" id="ARBA00022491"/>
    </source>
</evidence>
<dbReference type="AlphaFoldDB" id="A0A164VSJ2"/>
<reference evidence="7 8" key="1">
    <citation type="journal article" date="2016" name="Mol. Biol. Evol.">
        <title>Comparative Genomics of Early-Diverging Mushroom-Forming Fungi Provides Insights into the Origins of Lignocellulose Decay Capabilities.</title>
        <authorList>
            <person name="Nagy L.G."/>
            <person name="Riley R."/>
            <person name="Tritt A."/>
            <person name="Adam C."/>
            <person name="Daum C."/>
            <person name="Floudas D."/>
            <person name="Sun H."/>
            <person name="Yadav J.S."/>
            <person name="Pangilinan J."/>
            <person name="Larsson K.H."/>
            <person name="Matsuura K."/>
            <person name="Barry K."/>
            <person name="Labutti K."/>
            <person name="Kuo R."/>
            <person name="Ohm R.A."/>
            <person name="Bhattacharya S.S."/>
            <person name="Shirouzu T."/>
            <person name="Yoshinaga Y."/>
            <person name="Martin F.M."/>
            <person name="Grigoriev I.V."/>
            <person name="Hibbett D.S."/>
        </authorList>
    </citation>
    <scope>NUCLEOTIDE SEQUENCE [LARGE SCALE GENOMIC DNA]</scope>
    <source>
        <strain evidence="7 8">HHB9708</strain>
    </source>
</reference>
<evidence type="ECO:0000256" key="5">
    <source>
        <dbReference type="ARBA" id="ARBA00023242"/>
    </source>
</evidence>
<evidence type="ECO:0000256" key="4">
    <source>
        <dbReference type="ARBA" id="ARBA00023163"/>
    </source>
</evidence>
<dbReference type="GO" id="GO:0010468">
    <property type="term" value="P:regulation of gene expression"/>
    <property type="evidence" value="ECO:0007669"/>
    <property type="project" value="UniProtKB-ARBA"/>
</dbReference>
<keyword evidence="2" id="KW-0678">Repressor</keyword>
<evidence type="ECO:0000313" key="8">
    <source>
        <dbReference type="Proteomes" id="UP000076722"/>
    </source>
</evidence>
<dbReference type="InterPro" id="IPR013907">
    <property type="entry name" value="Sds3"/>
</dbReference>
<keyword evidence="8" id="KW-1185">Reference proteome</keyword>
<keyword evidence="5" id="KW-0539">Nucleus</keyword>
<sequence length="296" mass="33015">MPPQAGLFALPYASTHKPRHEPEPMPGVADESRRPARRRRVVREMIQGREELGRLYNETIMGYHQTSHQLAVNPAASKSYILRLYPLTIERAALLSQLDYEEDHELESIRLGYTEETEQVEEEWRKGRERVRERLLEGIEDRRRRAREEKDGEGIVDGTLDAQTRPHVTRKLRNKASNGSPPSTPTNGSSLHPMSSIHMTNPHSLSVDELPSPFSLPLTSLPVSNSIATGANGRKKAKGTVYQVPTGGPHGKGVPMLTGIKEAEIEFDLGEIRRGAKRRRLAVTAANTNIAASSRT</sequence>